<dbReference type="EMBL" id="LUEZ02000170">
    <property type="protein sequence ID" value="RDB15394.1"/>
    <property type="molecule type" value="Genomic_DNA"/>
</dbReference>
<gene>
    <name evidence="2" type="ORF">Hypma_004560</name>
</gene>
<keyword evidence="3" id="KW-1185">Reference proteome</keyword>
<evidence type="ECO:0000256" key="1">
    <source>
        <dbReference type="SAM" id="MobiDB-lite"/>
    </source>
</evidence>
<dbReference type="Proteomes" id="UP000076154">
    <property type="component" value="Unassembled WGS sequence"/>
</dbReference>
<protein>
    <submittedName>
        <fullName evidence="2">Uncharacterized protein</fullName>
    </submittedName>
</protein>
<reference evidence="2" key="1">
    <citation type="submission" date="2018-04" db="EMBL/GenBank/DDBJ databases">
        <title>Whole genome sequencing of Hypsizygus marmoreus.</title>
        <authorList>
            <person name="Choi I.-G."/>
            <person name="Min B."/>
            <person name="Kim J.-G."/>
            <person name="Kim S."/>
            <person name="Oh Y.-L."/>
            <person name="Kong W.-S."/>
            <person name="Park H."/>
            <person name="Jeong J."/>
            <person name="Song E.-S."/>
        </authorList>
    </citation>
    <scope>NUCLEOTIDE SEQUENCE [LARGE SCALE GENOMIC DNA]</scope>
    <source>
        <strain evidence="2">51987-8</strain>
    </source>
</reference>
<dbReference type="InParanoid" id="A0A369J7D6"/>
<name>A0A369J7D6_HYPMA</name>
<proteinExistence type="predicted"/>
<evidence type="ECO:0000313" key="2">
    <source>
        <dbReference type="EMBL" id="RDB15394.1"/>
    </source>
</evidence>
<organism evidence="2 3">
    <name type="scientific">Hypsizygus marmoreus</name>
    <name type="common">White beech mushroom</name>
    <name type="synonym">Agaricus marmoreus</name>
    <dbReference type="NCBI Taxonomy" id="39966"/>
    <lineage>
        <taxon>Eukaryota</taxon>
        <taxon>Fungi</taxon>
        <taxon>Dikarya</taxon>
        <taxon>Basidiomycota</taxon>
        <taxon>Agaricomycotina</taxon>
        <taxon>Agaricomycetes</taxon>
        <taxon>Agaricomycetidae</taxon>
        <taxon>Agaricales</taxon>
        <taxon>Tricholomatineae</taxon>
        <taxon>Lyophyllaceae</taxon>
        <taxon>Hypsizygus</taxon>
    </lineage>
</organism>
<dbReference type="AlphaFoldDB" id="A0A369J7D6"/>
<feature type="region of interest" description="Disordered" evidence="1">
    <location>
        <begin position="1"/>
        <end position="49"/>
    </location>
</feature>
<accession>A0A369J7D6</accession>
<feature type="compositionally biased region" description="Polar residues" evidence="1">
    <location>
        <begin position="29"/>
        <end position="49"/>
    </location>
</feature>
<evidence type="ECO:0000313" key="3">
    <source>
        <dbReference type="Proteomes" id="UP000076154"/>
    </source>
</evidence>
<comment type="caution">
    <text evidence="2">The sequence shown here is derived from an EMBL/GenBank/DDBJ whole genome shotgun (WGS) entry which is preliminary data.</text>
</comment>
<sequence length="82" mass="8881">MVAPFIAESPVTKRPSGPQGHNGDEYISEHNTTSSMTDELSMNNRGTMNASLDGIGENLGKKAPGVRMLPIKYVPRLRVVVN</sequence>